<evidence type="ECO:0000256" key="3">
    <source>
        <dbReference type="ARBA" id="ARBA00012438"/>
    </source>
</evidence>
<keyword evidence="10" id="KW-0067">ATP-binding</keyword>
<evidence type="ECO:0000256" key="10">
    <source>
        <dbReference type="ARBA" id="ARBA00022840"/>
    </source>
</evidence>
<keyword evidence="6" id="KW-0808">Transferase</keyword>
<dbReference type="InterPro" id="IPR003594">
    <property type="entry name" value="HATPase_dom"/>
</dbReference>
<dbReference type="InterPro" id="IPR033479">
    <property type="entry name" value="dCache_1"/>
</dbReference>
<keyword evidence="9 14" id="KW-0418">Kinase</keyword>
<dbReference type="Gene3D" id="3.30.450.20">
    <property type="entry name" value="PAS domain"/>
    <property type="match status" value="2"/>
</dbReference>
<dbReference type="InterPro" id="IPR005467">
    <property type="entry name" value="His_kinase_dom"/>
</dbReference>
<evidence type="ECO:0000256" key="7">
    <source>
        <dbReference type="ARBA" id="ARBA00022692"/>
    </source>
</evidence>
<dbReference type="GO" id="GO:0000155">
    <property type="term" value="F:phosphorelay sensor kinase activity"/>
    <property type="evidence" value="ECO:0007669"/>
    <property type="project" value="InterPro"/>
</dbReference>
<dbReference type="CDD" id="cd12913">
    <property type="entry name" value="PDC1_MCP_like"/>
    <property type="match status" value="1"/>
</dbReference>
<keyword evidence="4" id="KW-1003">Cell membrane</keyword>
<reference evidence="14 15" key="1">
    <citation type="submission" date="2018-06" db="EMBL/GenBank/DDBJ databases">
        <authorList>
            <consortium name="PulseNet: The National Subtyping Network for Foodborne Disease Surveillance"/>
            <person name="Tarr C.L."/>
            <person name="Trees E."/>
            <person name="Katz L.S."/>
            <person name="Carleton-Romer H.A."/>
            <person name="Stroika S."/>
            <person name="Kucerova Z."/>
            <person name="Roache K.F."/>
            <person name="Sabol A.L."/>
            <person name="Besser J."/>
            <person name="Gerner-Smidt P."/>
        </authorList>
    </citation>
    <scope>NUCLEOTIDE SEQUENCE [LARGE SCALE GENOMIC DNA]</scope>
    <source>
        <strain evidence="14 15">PNUSAC001503</strain>
    </source>
</reference>
<dbReference type="Gene3D" id="1.10.287.130">
    <property type="match status" value="1"/>
</dbReference>
<dbReference type="Pfam" id="PF02743">
    <property type="entry name" value="dCache_1"/>
    <property type="match status" value="1"/>
</dbReference>
<evidence type="ECO:0000256" key="8">
    <source>
        <dbReference type="ARBA" id="ARBA00022741"/>
    </source>
</evidence>
<dbReference type="PROSITE" id="PS50109">
    <property type="entry name" value="HIS_KIN"/>
    <property type="match status" value="1"/>
</dbReference>
<dbReference type="Pfam" id="PF02518">
    <property type="entry name" value="HATPase_c"/>
    <property type="match status" value="1"/>
</dbReference>
<gene>
    <name evidence="14" type="ORF">CX802_00840</name>
</gene>
<dbReference type="CDD" id="cd18774">
    <property type="entry name" value="PDC2_HK_sensor"/>
    <property type="match status" value="1"/>
</dbReference>
<dbReference type="InterPro" id="IPR004358">
    <property type="entry name" value="Sig_transdc_His_kin-like_C"/>
</dbReference>
<dbReference type="SUPFAM" id="SSF47384">
    <property type="entry name" value="Homodimeric domain of signal transducing histidine kinase"/>
    <property type="match status" value="1"/>
</dbReference>
<evidence type="ECO:0000256" key="1">
    <source>
        <dbReference type="ARBA" id="ARBA00000085"/>
    </source>
</evidence>
<dbReference type="InterPro" id="IPR036890">
    <property type="entry name" value="HATPase_C_sf"/>
</dbReference>
<keyword evidence="8" id="KW-0547">Nucleotide-binding</keyword>
<evidence type="ECO:0000256" key="5">
    <source>
        <dbReference type="ARBA" id="ARBA00022553"/>
    </source>
</evidence>
<organism evidence="14 15">
    <name type="scientific">Campylobacter fetus</name>
    <dbReference type="NCBI Taxonomy" id="196"/>
    <lineage>
        <taxon>Bacteria</taxon>
        <taxon>Pseudomonadati</taxon>
        <taxon>Campylobacterota</taxon>
        <taxon>Epsilonproteobacteria</taxon>
        <taxon>Campylobacterales</taxon>
        <taxon>Campylobacteraceae</taxon>
        <taxon>Campylobacter</taxon>
    </lineage>
</organism>
<keyword evidence="7" id="KW-0812">Transmembrane</keyword>
<sequence length="539" mass="62606">MKEILYKNNIFIIFSIFFLLLMIGNYYLNRSFVKEVLTNEQLSILKNSSDKIQEWLENKKTSLKFISLLVANFDHTKEQNTIQDILIKSQEIANFSSTYVGYENDTMLSSRVFQGPKNYAPTQRPWYINTVLQNGIYITKPYLDAGLKIPVISICQSIKRENKLQGVICGVISFESIKNEILNLRLENGYIFLIDEDLNILLHPDSETGFSQTKFNIENLNFIKSLSHETQNEILNFKPLENSKLILVTKTLKDNIYNKINEQFIINLMIYVISIILFLILAYFYNKRLERQSKIFEKAKRDYEVLLFQQTKMAELGQMIAALSHQWIQPLNSLGIFLGNLMQFKKMNKLSDEIFYDNITRSLQNIDYMSKTMDMFKNFYKIEKNVQEFDIQKAINDTVCVLFPVKSTIDIKVTIAKGVTPMCKNYINEFKQITACLIQNSKQILQNSKNKKRTRIVVNIKQTQTHFVIRVIDNGDGIAQNFKDDLFTPFMSTKGSSGLGLYISKLIANKKCGGDLYVSRYQNPTIFTLTILKKVKDDR</sequence>
<dbReference type="RefSeq" id="WP_011731712.1">
    <property type="nucleotide sequence ID" value="NZ_AACCWR020000028.1"/>
</dbReference>
<dbReference type="AlphaFoldDB" id="A0A5L4XHZ9"/>
<dbReference type="SMART" id="SM00387">
    <property type="entry name" value="HATPase_c"/>
    <property type="match status" value="1"/>
</dbReference>
<proteinExistence type="predicted"/>
<dbReference type="Gene3D" id="3.30.565.10">
    <property type="entry name" value="Histidine kinase-like ATPase, C-terminal domain"/>
    <property type="match status" value="1"/>
</dbReference>
<dbReference type="SUPFAM" id="SSF103190">
    <property type="entry name" value="Sensory domain-like"/>
    <property type="match status" value="1"/>
</dbReference>
<dbReference type="EC" id="2.7.13.3" evidence="3"/>
<evidence type="ECO:0000313" key="14">
    <source>
        <dbReference type="EMBL" id="EAI8858395.1"/>
    </source>
</evidence>
<comment type="caution">
    <text evidence="14">The sequence shown here is derived from an EMBL/GenBank/DDBJ whole genome shotgun (WGS) entry which is preliminary data.</text>
</comment>
<dbReference type="OMA" id="GAISHQW"/>
<dbReference type="PANTHER" id="PTHR43065">
    <property type="entry name" value="SENSOR HISTIDINE KINASE"/>
    <property type="match status" value="1"/>
</dbReference>
<dbReference type="PANTHER" id="PTHR43065:SF10">
    <property type="entry name" value="PEROXIDE STRESS-ACTIVATED HISTIDINE KINASE MAK3"/>
    <property type="match status" value="1"/>
</dbReference>
<dbReference type="InterPro" id="IPR036097">
    <property type="entry name" value="HisK_dim/P_sf"/>
</dbReference>
<evidence type="ECO:0000256" key="2">
    <source>
        <dbReference type="ARBA" id="ARBA00004651"/>
    </source>
</evidence>
<dbReference type="Proteomes" id="UP000535509">
    <property type="component" value="Unassembled WGS sequence"/>
</dbReference>
<name>A0A5L4XHZ9_CAMFE</name>
<comment type="catalytic activity">
    <reaction evidence="1">
        <text>ATP + protein L-histidine = ADP + protein N-phospho-L-histidine.</text>
        <dbReference type="EC" id="2.7.13.3"/>
    </reaction>
</comment>
<evidence type="ECO:0000256" key="9">
    <source>
        <dbReference type="ARBA" id="ARBA00022777"/>
    </source>
</evidence>
<dbReference type="InterPro" id="IPR029151">
    <property type="entry name" value="Sensor-like_sf"/>
</dbReference>
<evidence type="ECO:0000256" key="13">
    <source>
        <dbReference type="ARBA" id="ARBA00023136"/>
    </source>
</evidence>
<evidence type="ECO:0000256" key="6">
    <source>
        <dbReference type="ARBA" id="ARBA00022679"/>
    </source>
</evidence>
<evidence type="ECO:0000256" key="11">
    <source>
        <dbReference type="ARBA" id="ARBA00022989"/>
    </source>
</evidence>
<dbReference type="SUPFAM" id="SSF55874">
    <property type="entry name" value="ATPase domain of HSP90 chaperone/DNA topoisomerase II/histidine kinase"/>
    <property type="match status" value="1"/>
</dbReference>
<dbReference type="PRINTS" id="PR00344">
    <property type="entry name" value="BCTRLSENSOR"/>
</dbReference>
<dbReference type="EMBL" id="AABTCC010000001">
    <property type="protein sequence ID" value="EAI8858395.1"/>
    <property type="molecule type" value="Genomic_DNA"/>
</dbReference>
<evidence type="ECO:0000256" key="4">
    <source>
        <dbReference type="ARBA" id="ARBA00022475"/>
    </source>
</evidence>
<protein>
    <recommendedName>
        <fullName evidence="3">histidine kinase</fullName>
        <ecNumber evidence="3">2.7.13.3</ecNumber>
    </recommendedName>
</protein>
<keyword evidence="12" id="KW-0902">Two-component regulatory system</keyword>
<evidence type="ECO:0000256" key="12">
    <source>
        <dbReference type="ARBA" id="ARBA00023012"/>
    </source>
</evidence>
<dbReference type="GO" id="GO:0005886">
    <property type="term" value="C:plasma membrane"/>
    <property type="evidence" value="ECO:0007669"/>
    <property type="project" value="UniProtKB-SubCell"/>
</dbReference>
<keyword evidence="11" id="KW-1133">Transmembrane helix</keyword>
<keyword evidence="15" id="KW-1185">Reference proteome</keyword>
<keyword evidence="5" id="KW-0597">Phosphoprotein</keyword>
<accession>A0A5L4XHZ9</accession>
<dbReference type="GO" id="GO:0005524">
    <property type="term" value="F:ATP binding"/>
    <property type="evidence" value="ECO:0007669"/>
    <property type="project" value="UniProtKB-KW"/>
</dbReference>
<comment type="subcellular location">
    <subcellularLocation>
        <location evidence="2">Cell membrane</location>
        <topology evidence="2">Multi-pass membrane protein</topology>
    </subcellularLocation>
</comment>
<keyword evidence="13" id="KW-0472">Membrane</keyword>
<evidence type="ECO:0000313" key="15">
    <source>
        <dbReference type="Proteomes" id="UP000535509"/>
    </source>
</evidence>